<dbReference type="Pfam" id="PF06271">
    <property type="entry name" value="RDD"/>
    <property type="match status" value="1"/>
</dbReference>
<feature type="domain" description="RDD" evidence="8">
    <location>
        <begin position="49"/>
        <end position="166"/>
    </location>
</feature>
<dbReference type="EMBL" id="JBHTIS010002146">
    <property type="protein sequence ID" value="MFD1049386.1"/>
    <property type="molecule type" value="Genomic_DNA"/>
</dbReference>
<evidence type="ECO:0000256" key="7">
    <source>
        <dbReference type="SAM" id="Phobius"/>
    </source>
</evidence>
<reference evidence="10" key="1">
    <citation type="journal article" date="2019" name="Int. J. Syst. Evol. Microbiol.">
        <title>The Global Catalogue of Microorganisms (GCM) 10K type strain sequencing project: providing services to taxonomists for standard genome sequencing and annotation.</title>
        <authorList>
            <consortium name="The Broad Institute Genomics Platform"/>
            <consortium name="The Broad Institute Genome Sequencing Center for Infectious Disease"/>
            <person name="Wu L."/>
            <person name="Ma J."/>
        </authorList>
    </citation>
    <scope>NUCLEOTIDE SEQUENCE [LARGE SCALE GENOMIC DNA]</scope>
    <source>
        <strain evidence="10">JCM 31486</strain>
    </source>
</reference>
<evidence type="ECO:0000256" key="6">
    <source>
        <dbReference type="SAM" id="MobiDB-lite"/>
    </source>
</evidence>
<evidence type="ECO:0000256" key="4">
    <source>
        <dbReference type="ARBA" id="ARBA00022989"/>
    </source>
</evidence>
<evidence type="ECO:0000256" key="5">
    <source>
        <dbReference type="ARBA" id="ARBA00023136"/>
    </source>
</evidence>
<feature type="compositionally biased region" description="Pro residues" evidence="6">
    <location>
        <begin position="10"/>
        <end position="26"/>
    </location>
</feature>
<keyword evidence="3 7" id="KW-0812">Transmembrane</keyword>
<protein>
    <submittedName>
        <fullName evidence="9">RDD family protein</fullName>
    </submittedName>
</protein>
<feature type="transmembrane region" description="Helical" evidence="7">
    <location>
        <begin position="62"/>
        <end position="88"/>
    </location>
</feature>
<proteinExistence type="predicted"/>
<sequence length="190" mass="19972">AAQSPYGQPAYPPYPQQPGYPAAQPPGYPPAGYPQPGYPPYGATGFEFASWGSRVLAGLVDYLILAALTVVALFAGGGIVAVLVVQVVNLVNVFVNISYLGGQGQTLGKKVAGIKLVREATGQPVGFGLAFGRAFLHIIDALPVYLGLFAPLWDSRNQTFSDRVAGTVVIKAQPAATVYPQRYGPPPGQW</sequence>
<dbReference type="InterPro" id="IPR051791">
    <property type="entry name" value="Pra-immunoreactive"/>
</dbReference>
<name>A0ABW3MFC9_9PSEU</name>
<keyword evidence="4 7" id="KW-1133">Transmembrane helix</keyword>
<evidence type="ECO:0000259" key="8">
    <source>
        <dbReference type="Pfam" id="PF06271"/>
    </source>
</evidence>
<feature type="region of interest" description="Disordered" evidence="6">
    <location>
        <begin position="1"/>
        <end position="26"/>
    </location>
</feature>
<keyword evidence="2" id="KW-1003">Cell membrane</keyword>
<organism evidence="9 10">
    <name type="scientific">Kibdelosporangium lantanae</name>
    <dbReference type="NCBI Taxonomy" id="1497396"/>
    <lineage>
        <taxon>Bacteria</taxon>
        <taxon>Bacillati</taxon>
        <taxon>Actinomycetota</taxon>
        <taxon>Actinomycetes</taxon>
        <taxon>Pseudonocardiales</taxon>
        <taxon>Pseudonocardiaceae</taxon>
        <taxon>Kibdelosporangium</taxon>
    </lineage>
</organism>
<gene>
    <name evidence="9" type="ORF">ACFQ1S_29535</name>
</gene>
<evidence type="ECO:0000256" key="2">
    <source>
        <dbReference type="ARBA" id="ARBA00022475"/>
    </source>
</evidence>
<keyword evidence="10" id="KW-1185">Reference proteome</keyword>
<evidence type="ECO:0000256" key="1">
    <source>
        <dbReference type="ARBA" id="ARBA00004651"/>
    </source>
</evidence>
<evidence type="ECO:0000313" key="9">
    <source>
        <dbReference type="EMBL" id="MFD1049386.1"/>
    </source>
</evidence>
<evidence type="ECO:0000256" key="3">
    <source>
        <dbReference type="ARBA" id="ARBA00022692"/>
    </source>
</evidence>
<feature type="non-terminal residue" evidence="9">
    <location>
        <position position="1"/>
    </location>
</feature>
<accession>A0ABW3MFC9</accession>
<comment type="caution">
    <text evidence="9">The sequence shown here is derived from an EMBL/GenBank/DDBJ whole genome shotgun (WGS) entry which is preliminary data.</text>
</comment>
<dbReference type="PANTHER" id="PTHR36115">
    <property type="entry name" value="PROLINE-RICH ANTIGEN HOMOLOG-RELATED"/>
    <property type="match status" value="1"/>
</dbReference>
<keyword evidence="5 7" id="KW-0472">Membrane</keyword>
<dbReference type="PANTHER" id="PTHR36115:SF6">
    <property type="entry name" value="PROLINE-RICH ANTIGEN HOMOLOG"/>
    <property type="match status" value="1"/>
</dbReference>
<comment type="subcellular location">
    <subcellularLocation>
        <location evidence="1">Cell membrane</location>
        <topology evidence="1">Multi-pass membrane protein</topology>
    </subcellularLocation>
</comment>
<dbReference type="InterPro" id="IPR010432">
    <property type="entry name" value="RDD"/>
</dbReference>
<evidence type="ECO:0000313" key="10">
    <source>
        <dbReference type="Proteomes" id="UP001597045"/>
    </source>
</evidence>
<dbReference type="Proteomes" id="UP001597045">
    <property type="component" value="Unassembled WGS sequence"/>
</dbReference>